<keyword evidence="3" id="KW-0449">Lipoprotein</keyword>
<organism evidence="3 4">
    <name type="scientific">Nocardioides perillae</name>
    <dbReference type="NCBI Taxonomy" id="1119534"/>
    <lineage>
        <taxon>Bacteria</taxon>
        <taxon>Bacillati</taxon>
        <taxon>Actinomycetota</taxon>
        <taxon>Actinomycetes</taxon>
        <taxon>Propionibacteriales</taxon>
        <taxon>Nocardioidaceae</taxon>
        <taxon>Nocardioides</taxon>
    </lineage>
</organism>
<feature type="region of interest" description="Disordered" evidence="1">
    <location>
        <begin position="182"/>
        <end position="202"/>
    </location>
</feature>
<proteinExistence type="predicted"/>
<gene>
    <name evidence="3" type="ORF">BJ989_001106</name>
</gene>
<comment type="caution">
    <text evidence="3">The sequence shown here is derived from an EMBL/GenBank/DDBJ whole genome shotgun (WGS) entry which is preliminary data.</text>
</comment>
<evidence type="ECO:0000256" key="1">
    <source>
        <dbReference type="SAM" id="MobiDB-lite"/>
    </source>
</evidence>
<evidence type="ECO:0000256" key="2">
    <source>
        <dbReference type="SAM" id="SignalP"/>
    </source>
</evidence>
<feature type="signal peptide" evidence="2">
    <location>
        <begin position="1"/>
        <end position="22"/>
    </location>
</feature>
<evidence type="ECO:0000313" key="4">
    <source>
        <dbReference type="Proteomes" id="UP000544110"/>
    </source>
</evidence>
<dbReference type="AlphaFoldDB" id="A0A7Y9RQQ6"/>
<evidence type="ECO:0000313" key="3">
    <source>
        <dbReference type="EMBL" id="NYG54802.1"/>
    </source>
</evidence>
<keyword evidence="2" id="KW-0732">Signal</keyword>
<accession>A0A7Y9RQQ6</accession>
<protein>
    <submittedName>
        <fullName evidence="3">Outer membrane murein-binding lipoprotein Lpp</fullName>
    </submittedName>
</protein>
<dbReference type="Proteomes" id="UP000544110">
    <property type="component" value="Unassembled WGS sequence"/>
</dbReference>
<sequence>MQITRTTALTVGSLVLAAPLLAGCGEEYATDYIYTPAAGVNDRDGDVDVLNAAIVSTDGDTGTFIASLSNNSREDDATLEDITGVNPENGSTLTFDIPGDVELLPQGFVNLAYGIEGAAPGPGTVEAETVEASRISVSGDFALGDFVEITLTFADGTTKEMEIPVLPNNDEYAGIDGEELTPVEFPDQEDADLELPEDEAGE</sequence>
<name>A0A7Y9RQQ6_9ACTN</name>
<reference evidence="3 4" key="1">
    <citation type="submission" date="2020-07" db="EMBL/GenBank/DDBJ databases">
        <title>Sequencing the genomes of 1000 actinobacteria strains.</title>
        <authorList>
            <person name="Klenk H.-P."/>
        </authorList>
    </citation>
    <scope>NUCLEOTIDE SEQUENCE [LARGE SCALE GENOMIC DNA]</scope>
    <source>
        <strain evidence="3 4">DSM 24552</strain>
    </source>
</reference>
<keyword evidence="4" id="KW-1185">Reference proteome</keyword>
<feature type="chain" id="PRO_5039081606" evidence="2">
    <location>
        <begin position="23"/>
        <end position="202"/>
    </location>
</feature>
<dbReference type="RefSeq" id="WP_179517359.1">
    <property type="nucleotide sequence ID" value="NZ_JACCAC010000001.1"/>
</dbReference>
<dbReference type="EMBL" id="JACCAC010000001">
    <property type="protein sequence ID" value="NYG54802.1"/>
    <property type="molecule type" value="Genomic_DNA"/>
</dbReference>
<dbReference type="PROSITE" id="PS51257">
    <property type="entry name" value="PROKAR_LIPOPROTEIN"/>
    <property type="match status" value="1"/>
</dbReference>